<sequence>MINEILNLLNIFISRDEKNDKEKQWAIQQTTSVELKKIISKMGTREFRIIGLFEINNEVSLKELPKSVGASQASTSRSATKLEKLNLVIKHKTEINNKEWLLSLTDLGKQILGIKQKLDDRNRTQLAEIVSDYSDEELARFTELLRRINKMDFNL</sequence>
<keyword evidence="2" id="KW-0238">DNA-binding</keyword>
<dbReference type="Gene3D" id="1.10.10.10">
    <property type="entry name" value="Winged helix-like DNA-binding domain superfamily/Winged helix DNA-binding domain"/>
    <property type="match status" value="1"/>
</dbReference>
<dbReference type="GO" id="GO:0003700">
    <property type="term" value="F:DNA-binding transcription factor activity"/>
    <property type="evidence" value="ECO:0007669"/>
    <property type="project" value="InterPro"/>
</dbReference>
<evidence type="ECO:0000256" key="1">
    <source>
        <dbReference type="ARBA" id="ARBA00023015"/>
    </source>
</evidence>
<dbReference type="RefSeq" id="WP_048704008.1">
    <property type="nucleotide sequence ID" value="NZ_CP012034.1"/>
</dbReference>
<dbReference type="EMBL" id="CP012034">
    <property type="protein sequence ID" value="AKP66993.1"/>
    <property type="molecule type" value="Genomic_DNA"/>
</dbReference>
<dbReference type="Proteomes" id="UP000036106">
    <property type="component" value="Chromosome"/>
</dbReference>
<dbReference type="STRING" id="1007676.ABM34_05205"/>
<evidence type="ECO:0000259" key="4">
    <source>
        <dbReference type="PROSITE" id="PS50995"/>
    </source>
</evidence>
<dbReference type="InterPro" id="IPR000835">
    <property type="entry name" value="HTH_MarR-typ"/>
</dbReference>
<dbReference type="InterPro" id="IPR036390">
    <property type="entry name" value="WH_DNA-bd_sf"/>
</dbReference>
<gene>
    <name evidence="5" type="ORF">ABM34_05205</name>
</gene>
<keyword evidence="6" id="KW-1185">Reference proteome</keyword>
<dbReference type="SMART" id="SM00347">
    <property type="entry name" value="HTH_MARR"/>
    <property type="match status" value="1"/>
</dbReference>
<dbReference type="PANTHER" id="PTHR42756">
    <property type="entry name" value="TRANSCRIPTIONAL REGULATOR, MARR"/>
    <property type="match status" value="1"/>
</dbReference>
<dbReference type="AlphaFoldDB" id="A0A0H4QK13"/>
<organism evidence="5 6">
    <name type="scientific">Companilactobacillus ginsenosidimutans</name>
    <dbReference type="NCBI Taxonomy" id="1007676"/>
    <lineage>
        <taxon>Bacteria</taxon>
        <taxon>Bacillati</taxon>
        <taxon>Bacillota</taxon>
        <taxon>Bacilli</taxon>
        <taxon>Lactobacillales</taxon>
        <taxon>Lactobacillaceae</taxon>
        <taxon>Companilactobacillus</taxon>
    </lineage>
</organism>
<name>A0A0H4QK13_9LACO</name>
<reference evidence="6" key="1">
    <citation type="submission" date="2015-07" db="EMBL/GenBank/DDBJ databases">
        <title>Lactobacillus ginsenosidimutans/EMML 3141/ whole genome sequencing.</title>
        <authorList>
            <person name="Kim M.K."/>
            <person name="Im W.-T."/>
            <person name="Srinivasan S."/>
            <person name="Lee J.-J."/>
        </authorList>
    </citation>
    <scope>NUCLEOTIDE SEQUENCE [LARGE SCALE GENOMIC DNA]</scope>
    <source>
        <strain evidence="6">EMML 3041</strain>
    </source>
</reference>
<evidence type="ECO:0000256" key="3">
    <source>
        <dbReference type="ARBA" id="ARBA00023163"/>
    </source>
</evidence>
<dbReference type="KEGG" id="lgn:ABM34_05205"/>
<dbReference type="InterPro" id="IPR036388">
    <property type="entry name" value="WH-like_DNA-bd_sf"/>
</dbReference>
<dbReference type="PROSITE" id="PS50995">
    <property type="entry name" value="HTH_MARR_2"/>
    <property type="match status" value="1"/>
</dbReference>
<feature type="domain" description="HTH marR-type" evidence="4">
    <location>
        <begin position="1"/>
        <end position="150"/>
    </location>
</feature>
<dbReference type="PATRIC" id="fig|1007676.4.peg.1035"/>
<dbReference type="PANTHER" id="PTHR42756:SF1">
    <property type="entry name" value="TRANSCRIPTIONAL REPRESSOR OF EMRAB OPERON"/>
    <property type="match status" value="1"/>
</dbReference>
<proteinExistence type="predicted"/>
<keyword evidence="1" id="KW-0805">Transcription regulation</keyword>
<evidence type="ECO:0000313" key="6">
    <source>
        <dbReference type="Proteomes" id="UP000036106"/>
    </source>
</evidence>
<dbReference type="SUPFAM" id="SSF46785">
    <property type="entry name" value="Winged helix' DNA-binding domain"/>
    <property type="match status" value="1"/>
</dbReference>
<keyword evidence="3" id="KW-0804">Transcription</keyword>
<evidence type="ECO:0000313" key="5">
    <source>
        <dbReference type="EMBL" id="AKP66993.1"/>
    </source>
</evidence>
<accession>A0A0H4QK13</accession>
<evidence type="ECO:0000256" key="2">
    <source>
        <dbReference type="ARBA" id="ARBA00023125"/>
    </source>
</evidence>
<dbReference type="GO" id="GO:0003677">
    <property type="term" value="F:DNA binding"/>
    <property type="evidence" value="ECO:0007669"/>
    <property type="project" value="UniProtKB-KW"/>
</dbReference>
<dbReference type="OrthoDB" id="2293341at2"/>
<protein>
    <recommendedName>
        <fullName evidence="4">HTH marR-type domain-containing protein</fullName>
    </recommendedName>
</protein>